<protein>
    <recommendedName>
        <fullName evidence="7">Thioredoxin</fullName>
    </recommendedName>
</protein>
<dbReference type="InterPro" id="IPR017937">
    <property type="entry name" value="Thioredoxin_CS"/>
</dbReference>
<reference evidence="10 11" key="1">
    <citation type="journal article" date="2019" name="Emerg. Microbes Infect.">
        <title>Comprehensive subspecies identification of 175 nontuberculous mycobacteria species based on 7547 genomic profiles.</title>
        <authorList>
            <person name="Matsumoto Y."/>
            <person name="Kinjo T."/>
            <person name="Motooka D."/>
            <person name="Nabeya D."/>
            <person name="Jung N."/>
            <person name="Uechi K."/>
            <person name="Horii T."/>
            <person name="Iida T."/>
            <person name="Fujita J."/>
            <person name="Nakamura S."/>
        </authorList>
    </citation>
    <scope>NUCLEOTIDE SEQUENCE [LARGE SCALE GENOMIC DNA]</scope>
    <source>
        <strain evidence="10 11">JCM 12405</strain>
    </source>
</reference>
<dbReference type="GO" id="GO:0015035">
    <property type="term" value="F:protein-disulfide reductase activity"/>
    <property type="evidence" value="ECO:0007669"/>
    <property type="project" value="UniProtKB-UniRule"/>
</dbReference>
<dbReference type="KEGG" id="mdr:MDOR_32840"/>
<evidence type="ECO:0000256" key="2">
    <source>
        <dbReference type="ARBA" id="ARBA00008987"/>
    </source>
</evidence>
<dbReference type="GO" id="GO:0005829">
    <property type="term" value="C:cytosol"/>
    <property type="evidence" value="ECO:0007669"/>
    <property type="project" value="TreeGrafter"/>
</dbReference>
<proteinExistence type="inferred from homology"/>
<dbReference type="SUPFAM" id="SSF52833">
    <property type="entry name" value="Thioredoxin-like"/>
    <property type="match status" value="1"/>
</dbReference>
<keyword evidence="3" id="KW-0813">Transport</keyword>
<evidence type="ECO:0000256" key="8">
    <source>
        <dbReference type="SAM" id="MobiDB-lite"/>
    </source>
</evidence>
<dbReference type="InterPro" id="IPR036249">
    <property type="entry name" value="Thioredoxin-like_sf"/>
</dbReference>
<comment type="similarity">
    <text evidence="2">Belongs to the thioredoxin family.</text>
</comment>
<keyword evidence="5" id="KW-1015">Disulfide bond</keyword>
<dbReference type="Pfam" id="PF00085">
    <property type="entry name" value="Thioredoxin"/>
    <property type="match status" value="1"/>
</dbReference>
<dbReference type="EMBL" id="AP022605">
    <property type="protein sequence ID" value="BBZ09115.1"/>
    <property type="molecule type" value="Genomic_DNA"/>
</dbReference>
<feature type="compositionally biased region" description="Basic and acidic residues" evidence="8">
    <location>
        <begin position="9"/>
        <end position="20"/>
    </location>
</feature>
<evidence type="ECO:0000313" key="10">
    <source>
        <dbReference type="EMBL" id="BBZ09115.1"/>
    </source>
</evidence>
<keyword evidence="4" id="KW-0249">Electron transport</keyword>
<feature type="domain" description="Thioredoxin" evidence="9">
    <location>
        <begin position="18"/>
        <end position="167"/>
    </location>
</feature>
<evidence type="ECO:0000256" key="7">
    <source>
        <dbReference type="NCBIfam" id="TIGR01068"/>
    </source>
</evidence>
<evidence type="ECO:0000256" key="6">
    <source>
        <dbReference type="ARBA" id="ARBA00023284"/>
    </source>
</evidence>
<sequence>MTSMGDMSTGEKEFARKTTTGDHAAADSAASVVRCPHCGKSNRVRPTPRGTPRCGSCHRPLPWLVEAAAATFDAELQSSVPVLVDLWAPWCGPCRAMAPNLEKLAQQRAGRLKIVKLNVDQAPSSAARFHVQGIPLLVLHRDGREIGRLAGAVPLAQLQNWVDGQLSEVDR</sequence>
<dbReference type="PANTHER" id="PTHR45663">
    <property type="entry name" value="GEO12009P1"/>
    <property type="match status" value="1"/>
</dbReference>
<evidence type="ECO:0000256" key="4">
    <source>
        <dbReference type="ARBA" id="ARBA00022982"/>
    </source>
</evidence>
<dbReference type="CDD" id="cd02947">
    <property type="entry name" value="TRX_family"/>
    <property type="match status" value="1"/>
</dbReference>
<feature type="region of interest" description="Disordered" evidence="8">
    <location>
        <begin position="1"/>
        <end position="26"/>
    </location>
</feature>
<name>A0A7I7VXD9_9MYCO</name>
<evidence type="ECO:0000256" key="5">
    <source>
        <dbReference type="ARBA" id="ARBA00023157"/>
    </source>
</evidence>
<dbReference type="AlphaFoldDB" id="A0A7I7VXD9"/>
<dbReference type="PANTHER" id="PTHR45663:SF11">
    <property type="entry name" value="GEO12009P1"/>
    <property type="match status" value="1"/>
</dbReference>
<gene>
    <name evidence="10" type="ORF">MDOR_32840</name>
</gene>
<evidence type="ECO:0000256" key="3">
    <source>
        <dbReference type="ARBA" id="ARBA00022448"/>
    </source>
</evidence>
<evidence type="ECO:0000313" key="11">
    <source>
        <dbReference type="Proteomes" id="UP000467201"/>
    </source>
</evidence>
<dbReference type="PROSITE" id="PS00194">
    <property type="entry name" value="THIOREDOXIN_1"/>
    <property type="match status" value="1"/>
</dbReference>
<organism evidence="10 11">
    <name type="scientific">Mycolicibacterium doricum</name>
    <dbReference type="NCBI Taxonomy" id="126673"/>
    <lineage>
        <taxon>Bacteria</taxon>
        <taxon>Bacillati</taxon>
        <taxon>Actinomycetota</taxon>
        <taxon>Actinomycetes</taxon>
        <taxon>Mycobacteriales</taxon>
        <taxon>Mycobacteriaceae</taxon>
        <taxon>Mycolicibacterium</taxon>
    </lineage>
</organism>
<accession>A0A7I7VXD9</accession>
<dbReference type="Proteomes" id="UP000467201">
    <property type="component" value="Chromosome"/>
</dbReference>
<dbReference type="Gene3D" id="2.30.30.380">
    <property type="entry name" value="Zn-finger domain of Sec23/24"/>
    <property type="match status" value="1"/>
</dbReference>
<dbReference type="NCBIfam" id="TIGR01068">
    <property type="entry name" value="thioredoxin"/>
    <property type="match status" value="1"/>
</dbReference>
<dbReference type="PRINTS" id="PR00421">
    <property type="entry name" value="THIOREDOXIN"/>
</dbReference>
<evidence type="ECO:0000256" key="1">
    <source>
        <dbReference type="ARBA" id="ARBA00003318"/>
    </source>
</evidence>
<evidence type="ECO:0000259" key="9">
    <source>
        <dbReference type="PROSITE" id="PS51352"/>
    </source>
</evidence>
<dbReference type="GO" id="GO:0045454">
    <property type="term" value="P:cell redox homeostasis"/>
    <property type="evidence" value="ECO:0007669"/>
    <property type="project" value="TreeGrafter"/>
</dbReference>
<comment type="function">
    <text evidence="1">Participates in various redox reactions through the reversible oxidation of its active center dithiol to a disulfide and catalyzes dithiol-disulfide exchange reactions.</text>
</comment>
<dbReference type="FunFam" id="3.40.30.10:FF:000001">
    <property type="entry name" value="Thioredoxin"/>
    <property type="match status" value="1"/>
</dbReference>
<dbReference type="PROSITE" id="PS51352">
    <property type="entry name" value="THIOREDOXIN_2"/>
    <property type="match status" value="1"/>
</dbReference>
<dbReference type="Gene3D" id="3.40.30.10">
    <property type="entry name" value="Glutaredoxin"/>
    <property type="match status" value="1"/>
</dbReference>
<dbReference type="InterPro" id="IPR005746">
    <property type="entry name" value="Thioredoxin"/>
</dbReference>
<keyword evidence="6" id="KW-0676">Redox-active center</keyword>
<dbReference type="InterPro" id="IPR013766">
    <property type="entry name" value="Thioredoxin_domain"/>
</dbReference>